<sequence length="139" mass="15785">MKKFLVGFGAFLIIAGGVGIIQHYSLVFQTFKDEQEMYSGQSLSMVLMQSTYGLDPYIKCIISGGAFIAFSLFLSEFRNRNQLTLELIQKISNAPHSDSEVIVARETNQEEFKAPQESKEDQYTSSVDEEKDGRFYWKG</sequence>
<evidence type="ECO:0000256" key="1">
    <source>
        <dbReference type="SAM" id="MobiDB-lite"/>
    </source>
</evidence>
<evidence type="ECO:0000313" key="3">
    <source>
        <dbReference type="EMBL" id="MFC0273195.1"/>
    </source>
</evidence>
<dbReference type="EMBL" id="JBHLVO010000017">
    <property type="protein sequence ID" value="MFC0273195.1"/>
    <property type="molecule type" value="Genomic_DNA"/>
</dbReference>
<proteinExistence type="predicted"/>
<name>A0ABV6GHN9_9BACI</name>
<evidence type="ECO:0000256" key="2">
    <source>
        <dbReference type="SAM" id="Phobius"/>
    </source>
</evidence>
<dbReference type="Proteomes" id="UP001589854">
    <property type="component" value="Unassembled WGS sequence"/>
</dbReference>
<feature type="compositionally biased region" description="Basic and acidic residues" evidence="1">
    <location>
        <begin position="107"/>
        <end position="122"/>
    </location>
</feature>
<keyword evidence="2" id="KW-1133">Transmembrane helix</keyword>
<gene>
    <name evidence="3" type="ORF">ACFFIX_17410</name>
</gene>
<keyword evidence="2" id="KW-0472">Membrane</keyword>
<feature type="region of interest" description="Disordered" evidence="1">
    <location>
        <begin position="107"/>
        <end position="139"/>
    </location>
</feature>
<keyword evidence="2" id="KW-0812">Transmembrane</keyword>
<protein>
    <submittedName>
        <fullName evidence="3">Uncharacterized protein</fullName>
    </submittedName>
</protein>
<organism evidence="3 4">
    <name type="scientific">Metabacillus herbersteinensis</name>
    <dbReference type="NCBI Taxonomy" id="283816"/>
    <lineage>
        <taxon>Bacteria</taxon>
        <taxon>Bacillati</taxon>
        <taxon>Bacillota</taxon>
        <taxon>Bacilli</taxon>
        <taxon>Bacillales</taxon>
        <taxon>Bacillaceae</taxon>
        <taxon>Metabacillus</taxon>
    </lineage>
</organism>
<accession>A0ABV6GHN9</accession>
<feature type="transmembrane region" description="Helical" evidence="2">
    <location>
        <begin position="56"/>
        <end position="74"/>
    </location>
</feature>
<evidence type="ECO:0000313" key="4">
    <source>
        <dbReference type="Proteomes" id="UP001589854"/>
    </source>
</evidence>
<keyword evidence="4" id="KW-1185">Reference proteome</keyword>
<dbReference type="RefSeq" id="WP_378936255.1">
    <property type="nucleotide sequence ID" value="NZ_JBHLVO010000017.1"/>
</dbReference>
<reference evidence="3 4" key="1">
    <citation type="submission" date="2024-09" db="EMBL/GenBank/DDBJ databases">
        <authorList>
            <person name="Sun Q."/>
            <person name="Mori K."/>
        </authorList>
    </citation>
    <scope>NUCLEOTIDE SEQUENCE [LARGE SCALE GENOMIC DNA]</scope>
    <source>
        <strain evidence="3 4">CCM 7228</strain>
    </source>
</reference>
<comment type="caution">
    <text evidence="3">The sequence shown here is derived from an EMBL/GenBank/DDBJ whole genome shotgun (WGS) entry which is preliminary data.</text>
</comment>